<name>A0ABU1DL95_9HYPH</name>
<feature type="domain" description="Smr" evidence="2">
    <location>
        <begin position="90"/>
        <end position="177"/>
    </location>
</feature>
<protein>
    <submittedName>
        <fullName evidence="3">Smr/MutS family protein</fullName>
    </submittedName>
</protein>
<dbReference type="InterPro" id="IPR036063">
    <property type="entry name" value="Smr_dom_sf"/>
</dbReference>
<sequence>MSGRRRRTPSEAELSLWAKVVETVAPLPGKARPVAPKAPEPEAPAPPPSDAAPAALLRRPAAKPPTPLAPLEARFRRRLARGVVEIDARIDLHGLRQEDAHRRLTAFLAGAQARGHKIVLVITGKGQTASDPHAERGVLRRAVPMWLGEPHMRSVVVGFEAADPVHGGAGALYVRVRKSARR</sequence>
<keyword evidence="4" id="KW-1185">Reference proteome</keyword>
<dbReference type="SMART" id="SM00463">
    <property type="entry name" value="SMR"/>
    <property type="match status" value="1"/>
</dbReference>
<dbReference type="PANTHER" id="PTHR35562">
    <property type="entry name" value="DNA ENDONUCLEASE SMRA-RELATED"/>
    <property type="match status" value="1"/>
</dbReference>
<organism evidence="3 4">
    <name type="scientific">Chelatococcus sambhunathii</name>
    <dbReference type="NCBI Taxonomy" id="363953"/>
    <lineage>
        <taxon>Bacteria</taxon>
        <taxon>Pseudomonadati</taxon>
        <taxon>Pseudomonadota</taxon>
        <taxon>Alphaproteobacteria</taxon>
        <taxon>Hyphomicrobiales</taxon>
        <taxon>Chelatococcaceae</taxon>
        <taxon>Chelatococcus</taxon>
    </lineage>
</organism>
<dbReference type="Gene3D" id="3.30.1370.110">
    <property type="match status" value="1"/>
</dbReference>
<feature type="region of interest" description="Disordered" evidence="1">
    <location>
        <begin position="28"/>
        <end position="53"/>
    </location>
</feature>
<proteinExistence type="predicted"/>
<feature type="compositionally biased region" description="Pro residues" evidence="1">
    <location>
        <begin position="36"/>
        <end position="50"/>
    </location>
</feature>
<comment type="caution">
    <text evidence="3">The sequence shown here is derived from an EMBL/GenBank/DDBJ whole genome shotgun (WGS) entry which is preliminary data.</text>
</comment>
<dbReference type="Proteomes" id="UP001181622">
    <property type="component" value="Unassembled WGS sequence"/>
</dbReference>
<evidence type="ECO:0000256" key="1">
    <source>
        <dbReference type="SAM" id="MobiDB-lite"/>
    </source>
</evidence>
<accession>A0ABU1DL95</accession>
<dbReference type="RefSeq" id="WP_309395000.1">
    <property type="nucleotide sequence ID" value="NZ_JADBEO010000088.1"/>
</dbReference>
<dbReference type="Pfam" id="PF01713">
    <property type="entry name" value="Smr"/>
    <property type="match status" value="1"/>
</dbReference>
<dbReference type="PROSITE" id="PS50828">
    <property type="entry name" value="SMR"/>
    <property type="match status" value="1"/>
</dbReference>
<reference evidence="3" key="1">
    <citation type="submission" date="2020-10" db="EMBL/GenBank/DDBJ databases">
        <authorList>
            <person name="Abbas A."/>
            <person name="Razzaq R."/>
            <person name="Waqas M."/>
            <person name="Abbas N."/>
            <person name="Nielsen T.K."/>
            <person name="Hansen L.H."/>
            <person name="Hussain S."/>
            <person name="Shahid M."/>
        </authorList>
    </citation>
    <scope>NUCLEOTIDE SEQUENCE</scope>
    <source>
        <strain evidence="3">S14</strain>
    </source>
</reference>
<evidence type="ECO:0000313" key="3">
    <source>
        <dbReference type="EMBL" id="MDR4308881.1"/>
    </source>
</evidence>
<gene>
    <name evidence="3" type="ORF">IHQ68_19845</name>
</gene>
<evidence type="ECO:0000313" key="4">
    <source>
        <dbReference type="Proteomes" id="UP001181622"/>
    </source>
</evidence>
<dbReference type="InterPro" id="IPR002625">
    <property type="entry name" value="Smr_dom"/>
</dbReference>
<evidence type="ECO:0000259" key="2">
    <source>
        <dbReference type="PROSITE" id="PS50828"/>
    </source>
</evidence>
<dbReference type="SUPFAM" id="SSF160443">
    <property type="entry name" value="SMR domain-like"/>
    <property type="match status" value="1"/>
</dbReference>
<dbReference type="EMBL" id="JADBEO010000088">
    <property type="protein sequence ID" value="MDR4308881.1"/>
    <property type="molecule type" value="Genomic_DNA"/>
</dbReference>
<dbReference type="PANTHER" id="PTHR35562:SF2">
    <property type="entry name" value="DNA ENDONUCLEASE SMRA-RELATED"/>
    <property type="match status" value="1"/>
</dbReference>